<accession>A0A9J5W1V1</accession>
<feature type="domain" description="GST N-terminal" evidence="2">
    <location>
        <begin position="96"/>
        <end position="177"/>
    </location>
</feature>
<dbReference type="PANTHER" id="PTHR44372:SF12">
    <property type="entry name" value="ELONGATION FACTOR 1-GAMMA 2-LIKE ISOFORM X2"/>
    <property type="match status" value="1"/>
</dbReference>
<dbReference type="FunFam" id="3.40.30.10:FF:000148">
    <property type="entry name" value="Elongation factor 1B gamma"/>
    <property type="match status" value="1"/>
</dbReference>
<reference evidence="3 4" key="1">
    <citation type="submission" date="2020-09" db="EMBL/GenBank/DDBJ databases">
        <title>De no assembly of potato wild relative species, Solanum commersonii.</title>
        <authorList>
            <person name="Cho K."/>
        </authorList>
    </citation>
    <scope>NUCLEOTIDE SEQUENCE [LARGE SCALE GENOMIC DNA]</scope>
    <source>
        <strain evidence="3">LZ3.2</strain>
        <tissue evidence="3">Leaf</tissue>
    </source>
</reference>
<dbReference type="InterPro" id="IPR004045">
    <property type="entry name" value="Glutathione_S-Trfase_N"/>
</dbReference>
<dbReference type="PANTHER" id="PTHR44372">
    <property type="entry name" value="ELONGATION FACTOR 1-GAMMA 1-RELATED"/>
    <property type="match status" value="1"/>
</dbReference>
<organism evidence="3 4">
    <name type="scientific">Solanum commersonii</name>
    <name type="common">Commerson's wild potato</name>
    <name type="synonym">Commerson's nightshade</name>
    <dbReference type="NCBI Taxonomy" id="4109"/>
    <lineage>
        <taxon>Eukaryota</taxon>
        <taxon>Viridiplantae</taxon>
        <taxon>Streptophyta</taxon>
        <taxon>Embryophyta</taxon>
        <taxon>Tracheophyta</taxon>
        <taxon>Spermatophyta</taxon>
        <taxon>Magnoliopsida</taxon>
        <taxon>eudicotyledons</taxon>
        <taxon>Gunneridae</taxon>
        <taxon>Pentapetalae</taxon>
        <taxon>asterids</taxon>
        <taxon>lamiids</taxon>
        <taxon>Solanales</taxon>
        <taxon>Solanaceae</taxon>
        <taxon>Solanoideae</taxon>
        <taxon>Solaneae</taxon>
        <taxon>Solanum</taxon>
    </lineage>
</organism>
<dbReference type="SUPFAM" id="SSF52833">
    <property type="entry name" value="Thioredoxin-like"/>
    <property type="match status" value="1"/>
</dbReference>
<dbReference type="Pfam" id="PF02798">
    <property type="entry name" value="GST_N"/>
    <property type="match status" value="1"/>
</dbReference>
<evidence type="ECO:0000259" key="2">
    <source>
        <dbReference type="PROSITE" id="PS50404"/>
    </source>
</evidence>
<proteinExistence type="predicted"/>
<comment type="caution">
    <text evidence="3">The sequence shown here is derived from an EMBL/GenBank/DDBJ whole genome shotgun (WGS) entry which is preliminary data.</text>
</comment>
<dbReference type="AlphaFoldDB" id="A0A9J5W1V1"/>
<dbReference type="Proteomes" id="UP000824120">
    <property type="component" value="Chromosome 12"/>
</dbReference>
<dbReference type="EMBL" id="JACXVP010000012">
    <property type="protein sequence ID" value="KAG5569385.1"/>
    <property type="molecule type" value="Genomic_DNA"/>
</dbReference>
<evidence type="ECO:0000256" key="1">
    <source>
        <dbReference type="SAM" id="Phobius"/>
    </source>
</evidence>
<evidence type="ECO:0000313" key="3">
    <source>
        <dbReference type="EMBL" id="KAG5569385.1"/>
    </source>
</evidence>
<keyword evidence="1" id="KW-1133">Transmembrane helix</keyword>
<dbReference type="PROSITE" id="PS50404">
    <property type="entry name" value="GST_NTER"/>
    <property type="match status" value="1"/>
</dbReference>
<keyword evidence="1" id="KW-0812">Transmembrane</keyword>
<dbReference type="CDD" id="cd03044">
    <property type="entry name" value="GST_N_EF1Bgamma"/>
    <property type="match status" value="1"/>
</dbReference>
<gene>
    <name evidence="3" type="ORF">H5410_059151</name>
</gene>
<dbReference type="Gene3D" id="3.40.30.10">
    <property type="entry name" value="Glutaredoxin"/>
    <property type="match status" value="1"/>
</dbReference>
<protein>
    <recommendedName>
        <fullName evidence="2">GST N-terminal domain-containing protein</fullName>
    </recommendedName>
</protein>
<keyword evidence="4" id="KW-1185">Reference proteome</keyword>
<dbReference type="InterPro" id="IPR036249">
    <property type="entry name" value="Thioredoxin-like_sf"/>
</dbReference>
<evidence type="ECO:0000313" key="4">
    <source>
        <dbReference type="Proteomes" id="UP000824120"/>
    </source>
</evidence>
<keyword evidence="1" id="KW-0472">Membrane</keyword>
<dbReference type="OrthoDB" id="1718514at2759"/>
<dbReference type="GO" id="GO:0004364">
    <property type="term" value="F:glutathione transferase activity"/>
    <property type="evidence" value="ECO:0007669"/>
    <property type="project" value="InterPro"/>
</dbReference>
<sequence length="255" mass="28931">MKILQSVYDIFLQDLLERLVKTHRLSIWARCFVTCTELDTIKNFLLFKLPLQPFLFLIANSWSLMEVKAPKWIFYLSVSSVLLTVVAPCISYGFRFVADFHSTNNNKNASKALIAAEYTGVKVEHAKDFQMGVSNKTSEFLEMNPIGKVPVLQTPDGPVFESNAIARYDQSMATFGPISLVCIEDTKRVLTKINLHSQGSRENIRRKLKVTPEEVNAIICKMPVAVLPRENLANILFIFEALHQLDHLQIGTLRT</sequence>
<name>A0A9J5W1V1_SOLCO</name>
<feature type="transmembrane region" description="Helical" evidence="1">
    <location>
        <begin position="72"/>
        <end position="94"/>
    </location>
</feature>
<dbReference type="InterPro" id="IPR044628">
    <property type="entry name" value="EF-1-gamma_plant"/>
</dbReference>